<keyword evidence="2" id="KW-1133">Transmembrane helix</keyword>
<protein>
    <submittedName>
        <fullName evidence="3">Uncharacterized protein</fullName>
    </submittedName>
</protein>
<sequence length="272" mass="31084">MARVAPAPRLDVRVRGGRREDTRPEALERARVKKEREVEVISVDKDYKPKVSTWGVYPRPKNISETYGGGRTIQPGQKLESEEESDRRKKRVVEAVQQYKRQAGIEVGWEEQQTCDKLLEKGRRSMDAGRLMDAITLYQNVLDIVPMQSMPGGKAAIQKAICLDSLGKQDEARELYQQLLKHRCYDTRKQADRMLWGMVQATKFLKADNFSYGVGNSAYKKYFDRLSGSWNTMYVVNNQEEGDDGLMAQIVSIFAFLAGSPVLLLYILRTLH</sequence>
<dbReference type="PANTHER" id="PTHR35482:SF1">
    <property type="entry name" value="CYTOCHROME C OXIDASE SUBUNIT"/>
    <property type="match status" value="1"/>
</dbReference>
<evidence type="ECO:0000256" key="2">
    <source>
        <dbReference type="SAM" id="Phobius"/>
    </source>
</evidence>
<organism evidence="3">
    <name type="scientific">Picocystis salinarum</name>
    <dbReference type="NCBI Taxonomy" id="88271"/>
    <lineage>
        <taxon>Eukaryota</taxon>
        <taxon>Viridiplantae</taxon>
        <taxon>Chlorophyta</taxon>
        <taxon>Picocystophyceae</taxon>
        <taxon>Picocystales</taxon>
        <taxon>Picocystaceae</taxon>
        <taxon>Picocystis</taxon>
    </lineage>
</organism>
<name>A0A7S3UAU8_9CHLO</name>
<dbReference type="AlphaFoldDB" id="A0A7S3UAU8"/>
<dbReference type="Gene3D" id="1.25.40.10">
    <property type="entry name" value="Tetratricopeptide repeat domain"/>
    <property type="match status" value="1"/>
</dbReference>
<feature type="region of interest" description="Disordered" evidence="1">
    <location>
        <begin position="65"/>
        <end position="86"/>
    </location>
</feature>
<dbReference type="InterPro" id="IPR011990">
    <property type="entry name" value="TPR-like_helical_dom_sf"/>
</dbReference>
<dbReference type="PANTHER" id="PTHR35482">
    <property type="entry name" value="CYTOCHROME C OXIDASE SUBUNIT"/>
    <property type="match status" value="1"/>
</dbReference>
<proteinExistence type="predicted"/>
<reference evidence="3" key="1">
    <citation type="submission" date="2021-01" db="EMBL/GenBank/DDBJ databases">
        <authorList>
            <person name="Corre E."/>
            <person name="Pelletier E."/>
            <person name="Niang G."/>
            <person name="Scheremetjew M."/>
            <person name="Finn R."/>
            <person name="Kale V."/>
            <person name="Holt S."/>
            <person name="Cochrane G."/>
            <person name="Meng A."/>
            <person name="Brown T."/>
            <person name="Cohen L."/>
        </authorList>
    </citation>
    <scope>NUCLEOTIDE SEQUENCE</scope>
    <source>
        <strain evidence="3">CCMP1897</strain>
    </source>
</reference>
<dbReference type="EMBL" id="HBIS01002756">
    <property type="protein sequence ID" value="CAE0608636.1"/>
    <property type="molecule type" value="Transcribed_RNA"/>
</dbReference>
<dbReference type="SUPFAM" id="SSF48452">
    <property type="entry name" value="TPR-like"/>
    <property type="match status" value="1"/>
</dbReference>
<keyword evidence="2" id="KW-0812">Transmembrane</keyword>
<keyword evidence="2" id="KW-0472">Membrane</keyword>
<evidence type="ECO:0000313" key="3">
    <source>
        <dbReference type="EMBL" id="CAE0608636.1"/>
    </source>
</evidence>
<feature type="transmembrane region" description="Helical" evidence="2">
    <location>
        <begin position="246"/>
        <end position="268"/>
    </location>
</feature>
<gene>
    <name evidence="3" type="ORF">PSAL00342_LOCUS2455</name>
</gene>
<evidence type="ECO:0000256" key="1">
    <source>
        <dbReference type="SAM" id="MobiDB-lite"/>
    </source>
</evidence>
<accession>A0A7S3UAU8</accession>